<reference evidence="2 3" key="1">
    <citation type="submission" date="2016-10" db="EMBL/GenBank/DDBJ databases">
        <authorList>
            <person name="de Groot N.N."/>
        </authorList>
    </citation>
    <scope>NUCLEOTIDE SEQUENCE [LARGE SCALE GENOMIC DNA]</scope>
    <source>
        <strain evidence="2 3">CGMCC 1.6848</strain>
    </source>
</reference>
<dbReference type="Pfam" id="PF03695">
    <property type="entry name" value="UPF0149"/>
    <property type="match status" value="1"/>
</dbReference>
<dbReference type="STRING" id="442341.SAMN04487959_112101"/>
<dbReference type="InterPro" id="IPR011978">
    <property type="entry name" value="YgfB-like"/>
</dbReference>
<name>A0A1I3DYV7_9GAMM</name>
<feature type="region of interest" description="Disordered" evidence="1">
    <location>
        <begin position="341"/>
        <end position="366"/>
    </location>
</feature>
<protein>
    <submittedName>
        <fullName evidence="2">YecA family protein</fullName>
    </submittedName>
</protein>
<accession>A0A1I3DYV7</accession>
<dbReference type="EMBL" id="FOPY01000012">
    <property type="protein sequence ID" value="SFH91917.1"/>
    <property type="molecule type" value="Genomic_DNA"/>
</dbReference>
<dbReference type="SUPFAM" id="SSF101327">
    <property type="entry name" value="YgfB-like"/>
    <property type="match status" value="1"/>
</dbReference>
<feature type="compositionally biased region" description="Basic residues" evidence="1">
    <location>
        <begin position="351"/>
        <end position="366"/>
    </location>
</feature>
<evidence type="ECO:0000313" key="2">
    <source>
        <dbReference type="EMBL" id="SFH91917.1"/>
    </source>
</evidence>
<evidence type="ECO:0000256" key="1">
    <source>
        <dbReference type="SAM" id="MobiDB-lite"/>
    </source>
</evidence>
<dbReference type="Proteomes" id="UP000199040">
    <property type="component" value="Unassembled WGS sequence"/>
</dbReference>
<dbReference type="NCBIfam" id="TIGR02292">
    <property type="entry name" value="ygfB_yecA"/>
    <property type="match status" value="1"/>
</dbReference>
<organism evidence="2 3">
    <name type="scientific">Modicisalibacter xianhensis</name>
    <dbReference type="NCBI Taxonomy" id="442341"/>
    <lineage>
        <taxon>Bacteria</taxon>
        <taxon>Pseudomonadati</taxon>
        <taxon>Pseudomonadota</taxon>
        <taxon>Gammaproteobacteria</taxon>
        <taxon>Oceanospirillales</taxon>
        <taxon>Halomonadaceae</taxon>
        <taxon>Modicisalibacter</taxon>
    </lineage>
</organism>
<proteinExistence type="predicted"/>
<gene>
    <name evidence="2" type="ORF">SAMN04487959_112101</name>
</gene>
<dbReference type="AlphaFoldDB" id="A0A1I3DYV7"/>
<dbReference type="Gene3D" id="1.20.120.740">
    <property type="entry name" value="YgfB uncharacterised protein family UPF0149, PF03695"/>
    <property type="match status" value="1"/>
</dbReference>
<dbReference type="InterPro" id="IPR036255">
    <property type="entry name" value="YgfB-like_sf"/>
</dbReference>
<sequence length="366" mass="40688">MSHARLEAIETRHDAAPLVAMRLDPLAILEVMHQPMGHLVRDHVDEEGLAILAEQDRIETQPTAAEMRLSGTFATNVQPHPGSRQFGIHLASQFPGSIDTLVGTSMQRRPVEGSEFIGIGSRKHRGLHCNARMPLNAERVQRQTHFLVETTMQETPRPTPLLDDDELDRLDDFLDSDQVDADALDLIGAHGFLVALAIAPRDVPAATWVGELFHGEPEFADDSERDEILGLLERLRRNAVDALEQGQLPELPFELELGGIAAEETPIGDWCAGFMEGVFLDETAWFEGDEESAATLLLPFMALSGLFEDEPDMAELSRDATQAERLVQQLPELTLDLYLHYRVPPESPKPTPRKKKPAGRSGKQRR</sequence>
<keyword evidence="3" id="KW-1185">Reference proteome</keyword>
<evidence type="ECO:0000313" key="3">
    <source>
        <dbReference type="Proteomes" id="UP000199040"/>
    </source>
</evidence>